<comment type="similarity">
    <text evidence="2">Belongs to the fatty acid desaturase type 1 family.</text>
</comment>
<sequence length="368" mass="42031">MAAKLQPKAVPHSKSPFTVSQLRNAIPPHCFQRSFLRSFSYLAYDLFLIYIFYHIATACIPSLPSPLMAYIAWPLYWFLQGCILTGIWGIAHECGHGAFSEHQEINDVIGLILHSALLIPYFSFKYTHHLHHANTSSLERDENFVPKPKSQLPKYSKYLNNPPGRAFRIAISLTVGMYLYLAFNLAGKKHARLASHYDPYSPLFTDKERLQIYISDAGLFATIYVLYRVAAAKGLAWLMCAYGVPVLFANGSIVLITFLQHCHPDLPRYDSSEWEWLKGALSTVDRDYGIFNKVFHNITDTHVAHHLFSSIPHYHALEATKAIKPVLGEYYKFDDTPILKSLWRSTTECLYVEPDEDTKGVYWFGNTI</sequence>
<dbReference type="AlphaFoldDB" id="A0A9Q0JKE1"/>
<keyword evidence="5" id="KW-1133">Transmembrane helix</keyword>
<comment type="subcellular location">
    <subcellularLocation>
        <location evidence="1">Membrane</location>
    </subcellularLocation>
</comment>
<feature type="transmembrane region" description="Helical" evidence="5">
    <location>
        <begin position="75"/>
        <end position="93"/>
    </location>
</feature>
<dbReference type="Pfam" id="PF00487">
    <property type="entry name" value="FA_desaturase"/>
    <property type="match status" value="1"/>
</dbReference>
<feature type="transmembrane region" description="Helical" evidence="5">
    <location>
        <begin position="166"/>
        <end position="186"/>
    </location>
</feature>
<keyword evidence="4" id="KW-0443">Lipid metabolism</keyword>
<dbReference type="EMBL" id="JAKUCV010002086">
    <property type="protein sequence ID" value="KAJ4843975.1"/>
    <property type="molecule type" value="Genomic_DNA"/>
</dbReference>
<evidence type="ECO:0000313" key="7">
    <source>
        <dbReference type="EMBL" id="KAJ4843975.1"/>
    </source>
</evidence>
<dbReference type="PANTHER" id="PTHR32100">
    <property type="entry name" value="OMEGA-6 FATTY ACID DESATURASE, CHLOROPLASTIC"/>
    <property type="match status" value="1"/>
</dbReference>
<dbReference type="OrthoDB" id="1461976at2759"/>
<dbReference type="GO" id="GO:0016491">
    <property type="term" value="F:oxidoreductase activity"/>
    <property type="evidence" value="ECO:0007669"/>
    <property type="project" value="UniProtKB-KW"/>
</dbReference>
<feature type="domain" description="Fatty acid desaturase" evidence="6">
    <location>
        <begin position="72"/>
        <end position="331"/>
    </location>
</feature>
<dbReference type="Proteomes" id="UP001141552">
    <property type="component" value="Unassembled WGS sequence"/>
</dbReference>
<reference evidence="7" key="1">
    <citation type="submission" date="2022-02" db="EMBL/GenBank/DDBJ databases">
        <authorList>
            <person name="Henning P.M."/>
            <person name="McCubbin A.G."/>
            <person name="Shore J.S."/>
        </authorList>
    </citation>
    <scope>NUCLEOTIDE SEQUENCE</scope>
    <source>
        <strain evidence="7">F60SS</strain>
        <tissue evidence="7">Leaves</tissue>
    </source>
</reference>
<dbReference type="InterPro" id="IPR012171">
    <property type="entry name" value="Fatty_acid_desaturase"/>
</dbReference>
<dbReference type="GO" id="GO:0016020">
    <property type="term" value="C:membrane"/>
    <property type="evidence" value="ECO:0007669"/>
    <property type="project" value="UniProtKB-SubCell"/>
</dbReference>
<feature type="transmembrane region" description="Helical" evidence="5">
    <location>
        <begin position="41"/>
        <end position="63"/>
    </location>
</feature>
<dbReference type="GO" id="GO:0006629">
    <property type="term" value="P:lipid metabolic process"/>
    <property type="evidence" value="ECO:0007669"/>
    <property type="project" value="UniProtKB-KW"/>
</dbReference>
<evidence type="ECO:0000256" key="4">
    <source>
        <dbReference type="ARBA" id="ARBA00023098"/>
    </source>
</evidence>
<keyword evidence="5" id="KW-0472">Membrane</keyword>
<proteinExistence type="inferred from homology"/>
<evidence type="ECO:0000256" key="5">
    <source>
        <dbReference type="SAM" id="Phobius"/>
    </source>
</evidence>
<feature type="transmembrane region" description="Helical" evidence="5">
    <location>
        <begin position="236"/>
        <end position="259"/>
    </location>
</feature>
<evidence type="ECO:0000313" key="8">
    <source>
        <dbReference type="Proteomes" id="UP001141552"/>
    </source>
</evidence>
<organism evidence="7 8">
    <name type="scientific">Turnera subulata</name>
    <dbReference type="NCBI Taxonomy" id="218843"/>
    <lineage>
        <taxon>Eukaryota</taxon>
        <taxon>Viridiplantae</taxon>
        <taxon>Streptophyta</taxon>
        <taxon>Embryophyta</taxon>
        <taxon>Tracheophyta</taxon>
        <taxon>Spermatophyta</taxon>
        <taxon>Magnoliopsida</taxon>
        <taxon>eudicotyledons</taxon>
        <taxon>Gunneridae</taxon>
        <taxon>Pentapetalae</taxon>
        <taxon>rosids</taxon>
        <taxon>fabids</taxon>
        <taxon>Malpighiales</taxon>
        <taxon>Passifloraceae</taxon>
        <taxon>Turnera</taxon>
    </lineage>
</organism>
<feature type="transmembrane region" description="Helical" evidence="5">
    <location>
        <begin position="105"/>
        <end position="124"/>
    </location>
</feature>
<protein>
    <submittedName>
        <fullName evidence="7">Delta(12)-fatty-acid desaturase</fullName>
    </submittedName>
</protein>
<evidence type="ECO:0000256" key="3">
    <source>
        <dbReference type="ARBA" id="ARBA00023002"/>
    </source>
</evidence>
<keyword evidence="3" id="KW-0560">Oxidoreductase</keyword>
<evidence type="ECO:0000256" key="1">
    <source>
        <dbReference type="ARBA" id="ARBA00004370"/>
    </source>
</evidence>
<reference evidence="7" key="2">
    <citation type="journal article" date="2023" name="Plants (Basel)">
        <title>Annotation of the Turnera subulata (Passifloraceae) Draft Genome Reveals the S-Locus Evolved after the Divergence of Turneroideae from Passifloroideae in a Stepwise Manner.</title>
        <authorList>
            <person name="Henning P.M."/>
            <person name="Roalson E.H."/>
            <person name="Mir W."/>
            <person name="McCubbin A.G."/>
            <person name="Shore J.S."/>
        </authorList>
    </citation>
    <scope>NUCLEOTIDE SEQUENCE</scope>
    <source>
        <strain evidence="7">F60SS</strain>
    </source>
</reference>
<gene>
    <name evidence="7" type="primary">FAD2_1</name>
    <name evidence="7" type="ORF">Tsubulata_002370</name>
</gene>
<accession>A0A9Q0JKE1</accession>
<keyword evidence="5" id="KW-0812">Transmembrane</keyword>
<dbReference type="CDD" id="cd03507">
    <property type="entry name" value="Delta12-FADS-like"/>
    <property type="match status" value="1"/>
</dbReference>
<evidence type="ECO:0000259" key="6">
    <source>
        <dbReference type="Pfam" id="PF00487"/>
    </source>
</evidence>
<evidence type="ECO:0000256" key="2">
    <source>
        <dbReference type="ARBA" id="ARBA00009295"/>
    </source>
</evidence>
<keyword evidence="8" id="KW-1185">Reference proteome</keyword>
<name>A0A9Q0JKE1_9ROSI</name>
<dbReference type="InterPro" id="IPR005804">
    <property type="entry name" value="FA_desaturase_dom"/>
</dbReference>
<comment type="caution">
    <text evidence="7">The sequence shown here is derived from an EMBL/GenBank/DDBJ whole genome shotgun (WGS) entry which is preliminary data.</text>
</comment>